<dbReference type="RefSeq" id="XP_073554975.1">
    <property type="nucleotide sequence ID" value="XM_073706390.1"/>
</dbReference>
<dbReference type="PANTHER" id="PTHR31001:SF58">
    <property type="entry name" value="ZN(II)2CYS6 TRANSCRIPTION FACTOR (EUROFUNG)"/>
    <property type="match status" value="1"/>
</dbReference>
<dbReference type="SMART" id="SM00066">
    <property type="entry name" value="GAL4"/>
    <property type="match status" value="2"/>
</dbReference>
<evidence type="ECO:0000256" key="4">
    <source>
        <dbReference type="SAM" id="MobiDB-lite"/>
    </source>
</evidence>
<evidence type="ECO:0000256" key="2">
    <source>
        <dbReference type="ARBA" id="ARBA00022723"/>
    </source>
</evidence>
<dbReference type="Pfam" id="PF04082">
    <property type="entry name" value="Fungal_trans"/>
    <property type="match status" value="1"/>
</dbReference>
<keyword evidence="3" id="KW-0539">Nucleus</keyword>
<dbReference type="SUPFAM" id="SSF57701">
    <property type="entry name" value="Zn2/Cys6 DNA-binding domain"/>
    <property type="match status" value="2"/>
</dbReference>
<dbReference type="GeneID" id="300580840"/>
<dbReference type="InterPro" id="IPR036864">
    <property type="entry name" value="Zn2-C6_fun-type_DNA-bd_sf"/>
</dbReference>
<comment type="subcellular location">
    <subcellularLocation>
        <location evidence="1">Nucleus</location>
    </subcellularLocation>
</comment>
<organism evidence="6 7">
    <name type="scientific">Trichoderma ghanense</name>
    <dbReference type="NCBI Taxonomy" id="65468"/>
    <lineage>
        <taxon>Eukaryota</taxon>
        <taxon>Fungi</taxon>
        <taxon>Dikarya</taxon>
        <taxon>Ascomycota</taxon>
        <taxon>Pezizomycotina</taxon>
        <taxon>Sordariomycetes</taxon>
        <taxon>Hypocreomycetidae</taxon>
        <taxon>Hypocreales</taxon>
        <taxon>Hypocreaceae</taxon>
        <taxon>Trichoderma</taxon>
    </lineage>
</organism>
<feature type="domain" description="Zn(2)-C6 fungal-type" evidence="5">
    <location>
        <begin position="113"/>
        <end position="144"/>
    </location>
</feature>
<gene>
    <name evidence="6" type="ORF">CCMA1212_009303</name>
</gene>
<evidence type="ECO:0000256" key="3">
    <source>
        <dbReference type="ARBA" id="ARBA00023242"/>
    </source>
</evidence>
<keyword evidence="7" id="KW-1185">Reference proteome</keyword>
<feature type="compositionally biased region" description="Low complexity" evidence="4">
    <location>
        <begin position="83"/>
        <end position="93"/>
    </location>
</feature>
<dbReference type="PROSITE" id="PS00463">
    <property type="entry name" value="ZN2_CY6_FUNGAL_1"/>
    <property type="match status" value="2"/>
</dbReference>
<name>A0ABY2GST8_9HYPO</name>
<evidence type="ECO:0000313" key="6">
    <source>
        <dbReference type="EMBL" id="TFA98773.1"/>
    </source>
</evidence>
<dbReference type="Pfam" id="PF00172">
    <property type="entry name" value="Zn_clus"/>
    <property type="match status" value="2"/>
</dbReference>
<accession>A0ABY2GST8</accession>
<dbReference type="EMBL" id="PPTA01000017">
    <property type="protein sequence ID" value="TFA98773.1"/>
    <property type="molecule type" value="Genomic_DNA"/>
</dbReference>
<dbReference type="CDD" id="cd12148">
    <property type="entry name" value="fungal_TF_MHR"/>
    <property type="match status" value="1"/>
</dbReference>
<dbReference type="InterPro" id="IPR050613">
    <property type="entry name" value="Sec_Metabolite_Reg"/>
</dbReference>
<dbReference type="PANTHER" id="PTHR31001">
    <property type="entry name" value="UNCHARACTERIZED TRANSCRIPTIONAL REGULATORY PROTEIN"/>
    <property type="match status" value="1"/>
</dbReference>
<dbReference type="Gene3D" id="4.10.240.10">
    <property type="entry name" value="Zn(2)-C6 fungal-type DNA-binding domain"/>
    <property type="match status" value="2"/>
</dbReference>
<feature type="domain" description="Zn(2)-C6 fungal-type" evidence="5">
    <location>
        <begin position="9"/>
        <end position="39"/>
    </location>
</feature>
<proteinExistence type="predicted"/>
<protein>
    <recommendedName>
        <fullName evidence="5">Zn(2)-C6 fungal-type domain-containing protein</fullName>
    </recommendedName>
</protein>
<evidence type="ECO:0000256" key="1">
    <source>
        <dbReference type="ARBA" id="ARBA00004123"/>
    </source>
</evidence>
<dbReference type="InterPro" id="IPR001138">
    <property type="entry name" value="Zn2Cys6_DnaBD"/>
</dbReference>
<sequence>MPNIRQINTCSRCRLLKIRCDKTKPSCERCVRAKVDCSLRTDSLSRATAAASTSNPPPTKSDVASKASSIRSGSSAEQPPSPSDNSVPSSDTTSTDKHRDTKAIRRRQRALLSCTRCHRLKAGCDKQLPCSRCRRSGWARQCTYTHRVENDSSTSDVLPARGFVRTHEDAKDIFTSWHTRRRGTTHWKALITRVRRTSWVTKLRNLLTGEDKLEISALNLGQTFVHAEDVRILHIDCSTDILLPSNFPFGSPGAVKYASSLDKVRNLIYSHRENCDAFVDAYLALYQPAHPILDPPRFLEEINHFWEDAAQTDVSWLSTYLMVLALGCFAVTRDSASTIELCLAAESCLARTTFMVRPSMSVMRTFCLMVLAKQLSNGTCWSLDASWSLLGIIVRLAVCIGLHKPPVASSKPMDSHAVTVSEWQSGHILWITIVYFCIQTAAITGMPSLLSSDDILQRTEAHDALLSHIEQFGPWLSLSDSFPTICSLIARVNSDTEKPSYDEILQYNADIKRLMAATLEHPGCRNASLRAVIDIFFRRILLVLHRCHALSPDAPILHPVSYWASLECSLAILVHHRDLCEHVGNPDHRDLLGRLFKLDFIASALTAGLHLLQADAPLADGFSIPPRQTILETLETCTEIWGRDKERSICFRSGHRSLMQILSMLSDLDTMRRGLPRR</sequence>
<evidence type="ECO:0000313" key="7">
    <source>
        <dbReference type="Proteomes" id="UP001642720"/>
    </source>
</evidence>
<dbReference type="Proteomes" id="UP001642720">
    <property type="component" value="Unassembled WGS sequence"/>
</dbReference>
<feature type="compositionally biased region" description="Basic and acidic residues" evidence="4">
    <location>
        <begin position="94"/>
        <end position="103"/>
    </location>
</feature>
<feature type="compositionally biased region" description="Low complexity" evidence="4">
    <location>
        <begin position="64"/>
        <end position="76"/>
    </location>
</feature>
<dbReference type="SMART" id="SM00906">
    <property type="entry name" value="Fungal_trans"/>
    <property type="match status" value="1"/>
</dbReference>
<reference evidence="6 7" key="1">
    <citation type="submission" date="2018-01" db="EMBL/GenBank/DDBJ databases">
        <title>Genome characterization of the sugarcane-associated fungus Trichoderma ghanense CCMA-1212 and their application in lignocelulose bioconversion.</title>
        <authorList>
            <person name="Steindorff A.S."/>
            <person name="Mendes T.D."/>
            <person name="Vilela E.S.D."/>
            <person name="Rodrigues D.S."/>
            <person name="Formighieri E.F."/>
            <person name="Melo I.S."/>
            <person name="Favaro L.C.L."/>
        </authorList>
    </citation>
    <scope>NUCLEOTIDE SEQUENCE [LARGE SCALE GENOMIC DNA]</scope>
    <source>
        <strain evidence="6 7">CCMA-1212</strain>
    </source>
</reference>
<evidence type="ECO:0000259" key="5">
    <source>
        <dbReference type="PROSITE" id="PS50048"/>
    </source>
</evidence>
<comment type="caution">
    <text evidence="6">The sequence shown here is derived from an EMBL/GenBank/DDBJ whole genome shotgun (WGS) entry which is preliminary data.</text>
</comment>
<dbReference type="InterPro" id="IPR007219">
    <property type="entry name" value="XnlR_reg_dom"/>
</dbReference>
<dbReference type="PROSITE" id="PS50048">
    <property type="entry name" value="ZN2_CY6_FUNGAL_2"/>
    <property type="match status" value="2"/>
</dbReference>
<keyword evidence="2" id="KW-0479">Metal-binding</keyword>
<dbReference type="CDD" id="cd00067">
    <property type="entry name" value="GAL4"/>
    <property type="match status" value="2"/>
</dbReference>
<feature type="region of interest" description="Disordered" evidence="4">
    <location>
        <begin position="46"/>
        <end position="104"/>
    </location>
</feature>